<feature type="compositionally biased region" description="Polar residues" evidence="6">
    <location>
        <begin position="784"/>
        <end position="794"/>
    </location>
</feature>
<feature type="compositionally biased region" description="Low complexity" evidence="6">
    <location>
        <begin position="124"/>
        <end position="133"/>
    </location>
</feature>
<feature type="region of interest" description="Disordered" evidence="6">
    <location>
        <begin position="746"/>
        <end position="824"/>
    </location>
</feature>
<feature type="region of interest" description="Disordered" evidence="6">
    <location>
        <begin position="382"/>
        <end position="408"/>
    </location>
</feature>
<feature type="compositionally biased region" description="Basic and acidic residues" evidence="6">
    <location>
        <begin position="1040"/>
        <end position="1056"/>
    </location>
</feature>
<dbReference type="EMBL" id="BTGD01000005">
    <property type="protein sequence ID" value="GMM55539.1"/>
    <property type="molecule type" value="Genomic_DNA"/>
</dbReference>
<dbReference type="InterPro" id="IPR003653">
    <property type="entry name" value="Peptidase_C48_C"/>
</dbReference>
<dbReference type="AlphaFoldDB" id="A0AAV5RVG4"/>
<dbReference type="InterPro" id="IPR038765">
    <property type="entry name" value="Papain-like_cys_pep_sf"/>
</dbReference>
<gene>
    <name evidence="8" type="ORF">DAKH74_021550</name>
</gene>
<comment type="similarity">
    <text evidence="1">Belongs to the peptidase C48 family.</text>
</comment>
<feature type="region of interest" description="Disordered" evidence="6">
    <location>
        <begin position="967"/>
        <end position="991"/>
    </location>
</feature>
<keyword evidence="3 8" id="KW-0645">Protease</keyword>
<reference evidence="8 9" key="1">
    <citation type="journal article" date="2023" name="Elife">
        <title>Identification of key yeast species and microbe-microbe interactions impacting larval growth of Drosophila in the wild.</title>
        <authorList>
            <person name="Mure A."/>
            <person name="Sugiura Y."/>
            <person name="Maeda R."/>
            <person name="Honda K."/>
            <person name="Sakurai N."/>
            <person name="Takahashi Y."/>
            <person name="Watada M."/>
            <person name="Katoh T."/>
            <person name="Gotoh A."/>
            <person name="Gotoh Y."/>
            <person name="Taniguchi I."/>
            <person name="Nakamura K."/>
            <person name="Hayashi T."/>
            <person name="Katayama T."/>
            <person name="Uemura T."/>
            <person name="Hattori Y."/>
        </authorList>
    </citation>
    <scope>NUCLEOTIDE SEQUENCE [LARGE SCALE GENOMIC DNA]</scope>
    <source>
        <strain evidence="8 9">KH-74</strain>
    </source>
</reference>
<evidence type="ECO:0000256" key="5">
    <source>
        <dbReference type="ARBA" id="ARBA00022801"/>
    </source>
</evidence>
<dbReference type="GO" id="GO:0016926">
    <property type="term" value="P:protein desumoylation"/>
    <property type="evidence" value="ECO:0007669"/>
    <property type="project" value="TreeGrafter"/>
</dbReference>
<feature type="region of interest" description="Disordered" evidence="6">
    <location>
        <begin position="1030"/>
        <end position="1072"/>
    </location>
</feature>
<keyword evidence="2" id="KW-0597">Phosphoprotein</keyword>
<sequence length="1072" mass="121528">MSHKRPNISRRVAPGMPLDNLSSPPDERVKVRSRHALSSPTRYKKGARTVQIPSNVIEDISSKTFVPSLAARSSEHTIEKRRASAGKHHDTTNDNESFEPIADSSPLQKRPKYSSSRKGGLIDSSSSPLSSPRSVRHFKNNGITLSYHIPGELTIIDESNNSFPPESVNMNFNTDQGRSPYATFIYRRLRSGSMSLNLNNDCSQLLFDYKNTCMGVILKKSRYNDIPPHIVKWRAFFWTNKDSAETSRNLGKISNLLMNSNPPYLITKLKKAEDVRSKLAALNHAPTGNEPRRMADAIALDALKKVNPTVRRNNAIFNKEFNSLRNTKLVSKHIRPNTRSALSIRPPTDSTDDNTTSQTTIAPKSFYGNEGQSISNHRLSVIRKSTRNKDKPKKTHNIDLEDEKRETPKPFKPSLKYKFEDGSKYTITNQDFKCLYNNDWINDTIIDFFTKYYVTDSISKGIVENDHAHAMSSFFYTKLISDPENYYDNVKKWVQNTDLITAKYIVVPINVNYHWFGCIIYNFDALMSFMLSQKRDTSDGEAEKSPESLPHDVNPTPEVPLDQFRPTDLPEAVIKNDSGTDESDDLSEVCPTIQLLTFDSLHGTHSRELDPIKEFLIGYAKDKYSVTIEKSNIKMKTCQVPQQPNMSDCGVHVILTIKKFFENPLTTIEVWRTAGRKSSRSSTYVNDYFERSRRNMSARKELRQVLWGLQKCQIKYMKENNVEPEDSDNIQDISDDEDFEIIEDMGAYQNSNKEDAQTTDNTEKKEDDKDNCPQEPAEEHTNIEESNPENNSLIPSEHLSSVPPSPEINEQTTIPISVISEGNPVGVPISVQLRDAVAEASGESSDSQDNKLHSTSRSDVDDVGRPNIHEVNHSPSSDLESQRKVSSKYFVNRLASRKRRFPSEESPLLSDRDHRLDTPNANVSEEKAGDYSKSQTYHNEEDSVINSDENIIVSDLERDEDVNLIGHSSNVSVRVNTDPDDSEDGRNRSDSINLEQLKYHKPSDIIEDTANTDEGISKLHKDISRELNNDETSNFVDLSSPHKPDTPSRLFQETRSETNSPSRIIIRDDESS</sequence>
<evidence type="ECO:0000256" key="2">
    <source>
        <dbReference type="ARBA" id="ARBA00022553"/>
    </source>
</evidence>
<feature type="region of interest" description="Disordered" evidence="6">
    <location>
        <begin position="537"/>
        <end position="562"/>
    </location>
</feature>
<organism evidence="8 9">
    <name type="scientific">Maudiozyma humilis</name>
    <name type="common">Sour dough yeast</name>
    <name type="synonym">Kazachstania humilis</name>
    <dbReference type="NCBI Taxonomy" id="51915"/>
    <lineage>
        <taxon>Eukaryota</taxon>
        <taxon>Fungi</taxon>
        <taxon>Dikarya</taxon>
        <taxon>Ascomycota</taxon>
        <taxon>Saccharomycotina</taxon>
        <taxon>Saccharomycetes</taxon>
        <taxon>Saccharomycetales</taxon>
        <taxon>Saccharomycetaceae</taxon>
        <taxon>Maudiozyma</taxon>
    </lineage>
</organism>
<evidence type="ECO:0000256" key="4">
    <source>
        <dbReference type="ARBA" id="ARBA00022786"/>
    </source>
</evidence>
<feature type="compositionally biased region" description="Basic and acidic residues" evidence="6">
    <location>
        <begin position="848"/>
        <end position="872"/>
    </location>
</feature>
<keyword evidence="9" id="KW-1185">Reference proteome</keyword>
<feature type="compositionally biased region" description="Basic and acidic residues" evidence="6">
    <location>
        <begin position="396"/>
        <end position="408"/>
    </location>
</feature>
<feature type="domain" description="Ubiquitin-like protease family profile" evidence="7">
    <location>
        <begin position="425"/>
        <end position="660"/>
    </location>
</feature>
<dbReference type="Pfam" id="PF02902">
    <property type="entry name" value="Peptidase_C48"/>
    <property type="match status" value="1"/>
</dbReference>
<dbReference type="PANTHER" id="PTHR46896:SF3">
    <property type="entry name" value="FI06413P-RELATED"/>
    <property type="match status" value="1"/>
</dbReference>
<comment type="caution">
    <text evidence="8">The sequence shown here is derived from an EMBL/GenBank/DDBJ whole genome shotgun (WGS) entry which is preliminary data.</text>
</comment>
<feature type="region of interest" description="Disordered" evidence="6">
    <location>
        <begin position="68"/>
        <end position="135"/>
    </location>
</feature>
<dbReference type="GO" id="GO:0070139">
    <property type="term" value="F:SUMO-specific endopeptidase activity"/>
    <property type="evidence" value="ECO:0007669"/>
    <property type="project" value="TreeGrafter"/>
</dbReference>
<keyword evidence="4" id="KW-0833">Ubl conjugation pathway</keyword>
<evidence type="ECO:0000256" key="6">
    <source>
        <dbReference type="SAM" id="MobiDB-lite"/>
    </source>
</evidence>
<dbReference type="PROSITE" id="PS50600">
    <property type="entry name" value="ULP_PROTEASE"/>
    <property type="match status" value="1"/>
</dbReference>
<dbReference type="Proteomes" id="UP001377567">
    <property type="component" value="Unassembled WGS sequence"/>
</dbReference>
<feature type="region of interest" description="Disordered" evidence="6">
    <location>
        <begin position="337"/>
        <end position="369"/>
    </location>
</feature>
<feature type="region of interest" description="Disordered" evidence="6">
    <location>
        <begin position="837"/>
        <end position="942"/>
    </location>
</feature>
<protein>
    <submittedName>
        <fullName evidence="8">SUMO protease</fullName>
    </submittedName>
</protein>
<name>A0AAV5RVG4_MAUHU</name>
<evidence type="ECO:0000256" key="3">
    <source>
        <dbReference type="ARBA" id="ARBA00022670"/>
    </source>
</evidence>
<feature type="compositionally biased region" description="Basic residues" evidence="6">
    <location>
        <begin position="382"/>
        <end position="395"/>
    </location>
</feature>
<dbReference type="InterPro" id="IPR051947">
    <property type="entry name" value="Sentrin-specific_protease"/>
</dbReference>
<keyword evidence="5" id="KW-0378">Hydrolase</keyword>
<proteinExistence type="inferred from homology"/>
<dbReference type="SUPFAM" id="SSF54001">
    <property type="entry name" value="Cysteine proteinases"/>
    <property type="match status" value="1"/>
</dbReference>
<accession>A0AAV5RVG4</accession>
<feature type="compositionally biased region" description="Basic and acidic residues" evidence="6">
    <location>
        <begin position="537"/>
        <end position="550"/>
    </location>
</feature>
<feature type="compositionally biased region" description="Basic and acidic residues" evidence="6">
    <location>
        <begin position="752"/>
        <end position="783"/>
    </location>
</feature>
<evidence type="ECO:0000256" key="1">
    <source>
        <dbReference type="ARBA" id="ARBA00005234"/>
    </source>
</evidence>
<dbReference type="Gene3D" id="3.40.395.10">
    <property type="entry name" value="Adenoviral Proteinase, Chain A"/>
    <property type="match status" value="1"/>
</dbReference>
<evidence type="ECO:0000259" key="7">
    <source>
        <dbReference type="PROSITE" id="PS50600"/>
    </source>
</evidence>
<evidence type="ECO:0000313" key="8">
    <source>
        <dbReference type="EMBL" id="GMM55539.1"/>
    </source>
</evidence>
<dbReference type="GO" id="GO:0006508">
    <property type="term" value="P:proteolysis"/>
    <property type="evidence" value="ECO:0007669"/>
    <property type="project" value="UniProtKB-KW"/>
</dbReference>
<dbReference type="GO" id="GO:0005634">
    <property type="term" value="C:nucleus"/>
    <property type="evidence" value="ECO:0007669"/>
    <property type="project" value="TreeGrafter"/>
</dbReference>
<dbReference type="GO" id="GO:0005737">
    <property type="term" value="C:cytoplasm"/>
    <property type="evidence" value="ECO:0007669"/>
    <property type="project" value="TreeGrafter"/>
</dbReference>
<evidence type="ECO:0000313" key="9">
    <source>
        <dbReference type="Proteomes" id="UP001377567"/>
    </source>
</evidence>
<feature type="region of interest" description="Disordered" evidence="6">
    <location>
        <begin position="1"/>
        <end position="47"/>
    </location>
</feature>
<feature type="compositionally biased region" description="Basic and acidic residues" evidence="6">
    <location>
        <begin position="73"/>
        <end position="92"/>
    </location>
</feature>
<dbReference type="PANTHER" id="PTHR46896">
    <property type="entry name" value="SENTRIN-SPECIFIC PROTEASE"/>
    <property type="match status" value="1"/>
</dbReference>